<sequence>MLQWVPEVSTVAKGDAGFTIKRNKTALNQSEFIQVESNNNQIIYTSTQGRLEYQLIFSLSEENKSTVIQEELYIPDTAGKHLPVQLLAPIAKHAFHTNLVNLASLVEMLTATEA</sequence>
<dbReference type="EMBL" id="AZGB01000016">
    <property type="protein sequence ID" value="KRM06047.1"/>
    <property type="molecule type" value="Genomic_DNA"/>
</dbReference>
<gene>
    <name evidence="1" type="ORF">FC89_GL000914</name>
</gene>
<dbReference type="GeneID" id="98318941"/>
<evidence type="ECO:0000313" key="2">
    <source>
        <dbReference type="Proteomes" id="UP000051451"/>
    </source>
</evidence>
<dbReference type="STRING" id="1423750.FC89_GL000914"/>
<name>A0A0R1VL25_9LACO</name>
<organism evidence="1 2">
    <name type="scientific">Liquorilactobacillus ghanensis DSM 18630</name>
    <dbReference type="NCBI Taxonomy" id="1423750"/>
    <lineage>
        <taxon>Bacteria</taxon>
        <taxon>Bacillati</taxon>
        <taxon>Bacillota</taxon>
        <taxon>Bacilli</taxon>
        <taxon>Lactobacillales</taxon>
        <taxon>Lactobacillaceae</taxon>
        <taxon>Liquorilactobacillus</taxon>
    </lineage>
</organism>
<evidence type="ECO:0000313" key="1">
    <source>
        <dbReference type="EMBL" id="KRM06047.1"/>
    </source>
</evidence>
<accession>A0A0R1VL25</accession>
<keyword evidence="2" id="KW-1185">Reference proteome</keyword>
<proteinExistence type="predicted"/>
<dbReference type="AlphaFoldDB" id="A0A0R1VL25"/>
<protein>
    <submittedName>
        <fullName evidence="1">Uncharacterized protein</fullName>
    </submittedName>
</protein>
<dbReference type="RefSeq" id="WP_235804388.1">
    <property type="nucleotide sequence ID" value="NZ_AZGB01000016.1"/>
</dbReference>
<dbReference type="PATRIC" id="fig|1423750.3.peg.938"/>
<dbReference type="Proteomes" id="UP000051451">
    <property type="component" value="Unassembled WGS sequence"/>
</dbReference>
<comment type="caution">
    <text evidence="1">The sequence shown here is derived from an EMBL/GenBank/DDBJ whole genome shotgun (WGS) entry which is preliminary data.</text>
</comment>
<reference evidence="1 2" key="1">
    <citation type="journal article" date="2015" name="Genome Announc.">
        <title>Expanding the biotechnology potential of lactobacilli through comparative genomics of 213 strains and associated genera.</title>
        <authorList>
            <person name="Sun Z."/>
            <person name="Harris H.M."/>
            <person name="McCann A."/>
            <person name="Guo C."/>
            <person name="Argimon S."/>
            <person name="Zhang W."/>
            <person name="Yang X."/>
            <person name="Jeffery I.B."/>
            <person name="Cooney J.C."/>
            <person name="Kagawa T.F."/>
            <person name="Liu W."/>
            <person name="Song Y."/>
            <person name="Salvetti E."/>
            <person name="Wrobel A."/>
            <person name="Rasinkangas P."/>
            <person name="Parkhill J."/>
            <person name="Rea M.C."/>
            <person name="O'Sullivan O."/>
            <person name="Ritari J."/>
            <person name="Douillard F.P."/>
            <person name="Paul Ross R."/>
            <person name="Yang R."/>
            <person name="Briner A.E."/>
            <person name="Felis G.E."/>
            <person name="de Vos W.M."/>
            <person name="Barrangou R."/>
            <person name="Klaenhammer T.R."/>
            <person name="Caufield P.W."/>
            <person name="Cui Y."/>
            <person name="Zhang H."/>
            <person name="O'Toole P.W."/>
        </authorList>
    </citation>
    <scope>NUCLEOTIDE SEQUENCE [LARGE SCALE GENOMIC DNA]</scope>
    <source>
        <strain evidence="1 2">DSM 18630</strain>
    </source>
</reference>